<evidence type="ECO:0000313" key="10">
    <source>
        <dbReference type="Proteomes" id="UP000225972"/>
    </source>
</evidence>
<evidence type="ECO:0000256" key="8">
    <source>
        <dbReference type="RuleBase" id="RU361135"/>
    </source>
</evidence>
<dbReference type="InterPro" id="IPR016181">
    <property type="entry name" value="Acyl_CoA_acyltransferase"/>
</dbReference>
<accession>A0A238J5M4</accession>
<reference evidence="10" key="1">
    <citation type="submission" date="2017-05" db="EMBL/GenBank/DDBJ databases">
        <authorList>
            <person name="Rodrigo-Torres L."/>
            <person name="Arahal R. D."/>
            <person name="Lucena T."/>
        </authorList>
    </citation>
    <scope>NUCLEOTIDE SEQUENCE [LARGE SCALE GENOMIC DNA]</scope>
    <source>
        <strain evidence="10">CECT 8649</strain>
    </source>
</reference>
<dbReference type="PROSITE" id="PS51187">
    <property type="entry name" value="AUTOINDUCER_SYNTH_2"/>
    <property type="match status" value="1"/>
</dbReference>
<dbReference type="PANTHER" id="PTHR39322">
    <property type="entry name" value="ACYL-HOMOSERINE-LACTONE SYNTHASE"/>
    <property type="match status" value="1"/>
</dbReference>
<dbReference type="InterPro" id="IPR001690">
    <property type="entry name" value="Autoind_synthase"/>
</dbReference>
<organism evidence="9 10">
    <name type="scientific">Pelagimonas phthalicica</name>
    <dbReference type="NCBI Taxonomy" id="1037362"/>
    <lineage>
        <taxon>Bacteria</taxon>
        <taxon>Pseudomonadati</taxon>
        <taxon>Pseudomonadota</taxon>
        <taxon>Alphaproteobacteria</taxon>
        <taxon>Rhodobacterales</taxon>
        <taxon>Roseobacteraceae</taxon>
        <taxon>Pelagimonas</taxon>
    </lineage>
</organism>
<dbReference type="GO" id="GO:0009372">
    <property type="term" value="P:quorum sensing"/>
    <property type="evidence" value="ECO:0007669"/>
    <property type="project" value="UniProtKB-UniRule"/>
</dbReference>
<comment type="similarity">
    <text evidence="7 8">Belongs to the autoinducer synthase family.</text>
</comment>
<evidence type="ECO:0000256" key="1">
    <source>
        <dbReference type="ARBA" id="ARBA00012340"/>
    </source>
</evidence>
<keyword evidence="10" id="KW-1185">Reference proteome</keyword>
<dbReference type="Pfam" id="PF00765">
    <property type="entry name" value="Autoind_synth"/>
    <property type="match status" value="1"/>
</dbReference>
<dbReference type="GO" id="GO:0007165">
    <property type="term" value="P:signal transduction"/>
    <property type="evidence" value="ECO:0007669"/>
    <property type="project" value="TreeGrafter"/>
</dbReference>
<keyword evidence="2 7" id="KW-0673">Quorum sensing</keyword>
<dbReference type="Gene3D" id="3.40.630.30">
    <property type="match status" value="1"/>
</dbReference>
<evidence type="ECO:0000256" key="2">
    <source>
        <dbReference type="ARBA" id="ARBA00022654"/>
    </source>
</evidence>
<keyword evidence="9" id="KW-0012">Acyltransferase</keyword>
<dbReference type="SUPFAM" id="SSF55729">
    <property type="entry name" value="Acyl-CoA N-acyltransferases (Nat)"/>
    <property type="match status" value="1"/>
</dbReference>
<evidence type="ECO:0000256" key="7">
    <source>
        <dbReference type="PROSITE-ProRule" id="PRU00533"/>
    </source>
</evidence>
<keyword evidence="5 7" id="KW-0071">Autoinducer synthesis</keyword>
<dbReference type="InterPro" id="IPR018311">
    <property type="entry name" value="Autoind_synth_CS"/>
</dbReference>
<evidence type="ECO:0000256" key="6">
    <source>
        <dbReference type="ARBA" id="ARBA00048576"/>
    </source>
</evidence>
<protein>
    <recommendedName>
        <fullName evidence="1 8">Acyl-homoserine-lactone synthase</fullName>
        <ecNumber evidence="1 8">2.3.1.184</ecNumber>
    </recommendedName>
    <alternativeName>
        <fullName evidence="8">Autoinducer synthesis protein</fullName>
    </alternativeName>
</protein>
<evidence type="ECO:0000256" key="5">
    <source>
        <dbReference type="ARBA" id="ARBA00022929"/>
    </source>
</evidence>
<gene>
    <name evidence="9" type="primary">lasI_2</name>
    <name evidence="9" type="ORF">TRP8649_00082</name>
</gene>
<dbReference type="Proteomes" id="UP000225972">
    <property type="component" value="Unassembled WGS sequence"/>
</dbReference>
<dbReference type="PROSITE" id="PS00949">
    <property type="entry name" value="AUTOINDUCER_SYNTH_1"/>
    <property type="match status" value="1"/>
</dbReference>
<evidence type="ECO:0000313" key="9">
    <source>
        <dbReference type="EMBL" id="SMX26010.1"/>
    </source>
</evidence>
<dbReference type="PRINTS" id="PR01549">
    <property type="entry name" value="AUTOINDCRSYN"/>
</dbReference>
<comment type="catalytic activity">
    <reaction evidence="6 8">
        <text>a fatty acyl-[ACP] + S-adenosyl-L-methionine = an N-acyl-L-homoserine lactone + S-methyl-5'-thioadenosine + holo-[ACP] + H(+)</text>
        <dbReference type="Rhea" id="RHEA:10096"/>
        <dbReference type="Rhea" id="RHEA-COMP:9685"/>
        <dbReference type="Rhea" id="RHEA-COMP:14125"/>
        <dbReference type="ChEBI" id="CHEBI:15378"/>
        <dbReference type="ChEBI" id="CHEBI:17509"/>
        <dbReference type="ChEBI" id="CHEBI:55474"/>
        <dbReference type="ChEBI" id="CHEBI:59789"/>
        <dbReference type="ChEBI" id="CHEBI:64479"/>
        <dbReference type="ChEBI" id="CHEBI:138651"/>
        <dbReference type="EC" id="2.3.1.184"/>
    </reaction>
</comment>
<evidence type="ECO:0000256" key="3">
    <source>
        <dbReference type="ARBA" id="ARBA00022679"/>
    </source>
</evidence>
<evidence type="ECO:0000256" key="4">
    <source>
        <dbReference type="ARBA" id="ARBA00022691"/>
    </source>
</evidence>
<dbReference type="PANTHER" id="PTHR39322:SF1">
    <property type="entry name" value="ISOVALERYL-HOMOSERINE LACTONE SYNTHASE"/>
    <property type="match status" value="1"/>
</dbReference>
<dbReference type="EC" id="2.3.1.184" evidence="1 8"/>
<keyword evidence="3 8" id="KW-0808">Transferase</keyword>
<keyword evidence="4 8" id="KW-0949">S-adenosyl-L-methionine</keyword>
<dbReference type="GO" id="GO:0061579">
    <property type="term" value="F:N-acyl homoserine lactone synthase activity"/>
    <property type="evidence" value="ECO:0007669"/>
    <property type="project" value="UniProtKB-UniRule"/>
</dbReference>
<dbReference type="AlphaFoldDB" id="A0A238J5M4"/>
<dbReference type="OrthoDB" id="6169313at2"/>
<sequence>MFTTIQPHEVANKIELVMEVFKLRKKVFADQLNWEVPVNGDLEIDAYDAENASYFVWCSDDGKTLYGCVRLMTTAGPTLLHDVFGRTHEFSDDLKQHDVWEGTRMCVDEDAISRDFPDMDPGRAFSLLLLGLCEVGLFHGINRLVSNFEPCMSRVYRRAGLKYDMHGKADGYGKRPVCCASFAVNETVLEEMRTKLGVDLPLYRAPATAIRLVSPDNSGAPMRNAA</sequence>
<dbReference type="EMBL" id="FXXP01000001">
    <property type="protein sequence ID" value="SMX26010.1"/>
    <property type="molecule type" value="Genomic_DNA"/>
</dbReference>
<proteinExistence type="inferred from homology"/>
<name>A0A238J5M4_9RHOB</name>